<name>A0A6G8FJN2_9MICO</name>
<dbReference type="EMBL" id="CP049934">
    <property type="protein sequence ID" value="QIM16548.1"/>
    <property type="molecule type" value="Genomic_DNA"/>
</dbReference>
<gene>
    <name evidence="2" type="ORF">G7067_09220</name>
</gene>
<evidence type="ECO:0000256" key="1">
    <source>
        <dbReference type="ARBA" id="ARBA00022649"/>
    </source>
</evidence>
<dbReference type="InterPro" id="IPR035093">
    <property type="entry name" value="RelE/ParE_toxin_dom_sf"/>
</dbReference>
<dbReference type="Gene3D" id="3.30.2310.20">
    <property type="entry name" value="RelE-like"/>
    <property type="match status" value="1"/>
</dbReference>
<proteinExistence type="predicted"/>
<keyword evidence="1" id="KW-1277">Toxin-antitoxin system</keyword>
<keyword evidence="3" id="KW-1185">Reference proteome</keyword>
<evidence type="ECO:0000313" key="3">
    <source>
        <dbReference type="Proteomes" id="UP000501387"/>
    </source>
</evidence>
<evidence type="ECO:0000313" key="2">
    <source>
        <dbReference type="EMBL" id="QIM16548.1"/>
    </source>
</evidence>
<accession>A0A6G8FJN2</accession>
<dbReference type="Pfam" id="PF05016">
    <property type="entry name" value="ParE_toxin"/>
    <property type="match status" value="1"/>
</dbReference>
<dbReference type="AlphaFoldDB" id="A0A6G8FJN2"/>
<dbReference type="InterPro" id="IPR007712">
    <property type="entry name" value="RelE/ParE_toxin"/>
</dbReference>
<dbReference type="KEGG" id="lins:G7067_09220"/>
<protein>
    <submittedName>
        <fullName evidence="2">Type II toxin-antitoxin system RelE/ParE family toxin</fullName>
    </submittedName>
</protein>
<reference evidence="2 3" key="1">
    <citation type="submission" date="2020-03" db="EMBL/GenBank/DDBJ databases">
        <title>Leucobacter sp. nov., isolated from beetles.</title>
        <authorList>
            <person name="Hyun D.-W."/>
            <person name="Bae J.-W."/>
        </authorList>
    </citation>
    <scope>NUCLEOTIDE SEQUENCE [LARGE SCALE GENOMIC DNA]</scope>
    <source>
        <strain evidence="2 3">HDW9B</strain>
    </source>
</reference>
<dbReference type="Proteomes" id="UP000501387">
    <property type="component" value="Chromosome"/>
</dbReference>
<sequence>MSPAVRRIAHPRHFVVYRQAGEVIEVVRILHEAMDVSARLISE</sequence>
<organism evidence="2 3">
    <name type="scientific">Leucobacter insecticola</name>
    <dbReference type="NCBI Taxonomy" id="2714934"/>
    <lineage>
        <taxon>Bacteria</taxon>
        <taxon>Bacillati</taxon>
        <taxon>Actinomycetota</taxon>
        <taxon>Actinomycetes</taxon>
        <taxon>Micrococcales</taxon>
        <taxon>Microbacteriaceae</taxon>
        <taxon>Leucobacter</taxon>
    </lineage>
</organism>